<feature type="transmembrane region" description="Helical" evidence="6">
    <location>
        <begin position="9"/>
        <end position="31"/>
    </location>
</feature>
<feature type="transmembrane region" description="Helical" evidence="6">
    <location>
        <begin position="114"/>
        <end position="133"/>
    </location>
</feature>
<evidence type="ECO:0000256" key="6">
    <source>
        <dbReference type="SAM" id="Phobius"/>
    </source>
</evidence>
<feature type="transmembrane region" description="Helical" evidence="6">
    <location>
        <begin position="354"/>
        <end position="374"/>
    </location>
</feature>
<evidence type="ECO:0000256" key="3">
    <source>
        <dbReference type="ARBA" id="ARBA00022692"/>
    </source>
</evidence>
<feature type="transmembrane region" description="Helical" evidence="6">
    <location>
        <begin position="170"/>
        <end position="191"/>
    </location>
</feature>
<evidence type="ECO:0000256" key="1">
    <source>
        <dbReference type="ARBA" id="ARBA00004651"/>
    </source>
</evidence>
<feature type="transmembrane region" description="Helical" evidence="6">
    <location>
        <begin position="145"/>
        <end position="164"/>
    </location>
</feature>
<dbReference type="Proteomes" id="UP000295793">
    <property type="component" value="Unassembled WGS sequence"/>
</dbReference>
<dbReference type="RefSeq" id="WP_132700300.1">
    <property type="nucleotide sequence ID" value="NZ_SLZR01000003.1"/>
</dbReference>
<feature type="transmembrane region" description="Helical" evidence="6">
    <location>
        <begin position="211"/>
        <end position="233"/>
    </location>
</feature>
<comment type="subcellular location">
    <subcellularLocation>
        <location evidence="1">Cell membrane</location>
        <topology evidence="1">Multi-pass membrane protein</topology>
    </subcellularLocation>
</comment>
<feature type="transmembrane region" description="Helical" evidence="6">
    <location>
        <begin position="380"/>
        <end position="398"/>
    </location>
</feature>
<feature type="transmembrane region" description="Helical" evidence="6">
    <location>
        <begin position="245"/>
        <end position="268"/>
    </location>
</feature>
<dbReference type="GO" id="GO:0005886">
    <property type="term" value="C:plasma membrane"/>
    <property type="evidence" value="ECO:0007669"/>
    <property type="project" value="UniProtKB-SubCell"/>
</dbReference>
<keyword evidence="3 6" id="KW-0812">Transmembrane</keyword>
<dbReference type="PANTHER" id="PTHR30250">
    <property type="entry name" value="PST FAMILY PREDICTED COLANIC ACID TRANSPORTER"/>
    <property type="match status" value="1"/>
</dbReference>
<protein>
    <submittedName>
        <fullName evidence="7">O-antigen/teichoic acid export membrane protein</fullName>
    </submittedName>
</protein>
<dbReference type="OrthoDB" id="9815248at2"/>
<feature type="transmembrane region" description="Helical" evidence="6">
    <location>
        <begin position="289"/>
        <end position="309"/>
    </location>
</feature>
<name>A0A4R3ICN6_9GAMM</name>
<evidence type="ECO:0000256" key="5">
    <source>
        <dbReference type="ARBA" id="ARBA00023136"/>
    </source>
</evidence>
<dbReference type="InterPro" id="IPR050833">
    <property type="entry name" value="Poly_Biosynth_Transport"/>
</dbReference>
<keyword evidence="4 6" id="KW-1133">Transmembrane helix</keyword>
<evidence type="ECO:0000313" key="8">
    <source>
        <dbReference type="Proteomes" id="UP000295793"/>
    </source>
</evidence>
<feature type="transmembrane region" description="Helical" evidence="6">
    <location>
        <begin position="405"/>
        <end position="425"/>
    </location>
</feature>
<evidence type="ECO:0000313" key="7">
    <source>
        <dbReference type="EMBL" id="TCS42375.1"/>
    </source>
</evidence>
<evidence type="ECO:0000256" key="4">
    <source>
        <dbReference type="ARBA" id="ARBA00022989"/>
    </source>
</evidence>
<sequence>MTHELKQMLYYGMGLFLMKGVSFLMLPVVANALSAEQFGQLDLWLSVLNIGSILVGFGLTEALYKQWGDSQPDQRNELISTATLQQAKIASYGFIVYLFASVAANHLLPQLNPVQLALASATLLVSALINIPLSWLRLQDSAGTFFLLTSGKALTQAAATFAFLHAGWGVTGILLSGFITSALLAIALILLQHRNIRWQWRAEKGRALVKYGWPLMCSGVLLFVAAGAERWILAATVGLAELAQYALAMQLAMIIAIACEPLTLWWFPKRFQMLKNADGEKRTARMGELVSHFCLWMVLLLSTVTPWLISELLPQRYSTVISILPWLALGMAFKQMSHLLNIGCYSGERPNIVFKINLVMAMIALTLFSAMSLWLGLQGVVITFVMLYALRALVFVRVSQGLLRLPYRFHLLIIHSLLVAATLFAGFTTGVMLLLCVGQTLAFFAWLLATTHELKLFSRPVKLALEAE</sequence>
<dbReference type="AlphaFoldDB" id="A0A4R3ICN6"/>
<keyword evidence="2" id="KW-1003">Cell membrane</keyword>
<organism evidence="7 8">
    <name type="scientific">Reinekea marinisedimentorum</name>
    <dbReference type="NCBI Taxonomy" id="230495"/>
    <lineage>
        <taxon>Bacteria</taxon>
        <taxon>Pseudomonadati</taxon>
        <taxon>Pseudomonadota</taxon>
        <taxon>Gammaproteobacteria</taxon>
        <taxon>Oceanospirillales</taxon>
        <taxon>Saccharospirillaceae</taxon>
        <taxon>Reinekea</taxon>
    </lineage>
</organism>
<dbReference type="EMBL" id="SLZR01000003">
    <property type="protein sequence ID" value="TCS42375.1"/>
    <property type="molecule type" value="Genomic_DNA"/>
</dbReference>
<keyword evidence="8" id="KW-1185">Reference proteome</keyword>
<gene>
    <name evidence="7" type="ORF">BCF53_10336</name>
</gene>
<keyword evidence="5 6" id="KW-0472">Membrane</keyword>
<feature type="transmembrane region" description="Helical" evidence="6">
    <location>
        <begin position="43"/>
        <end position="64"/>
    </location>
</feature>
<accession>A0A4R3ICN6</accession>
<comment type="caution">
    <text evidence="7">The sequence shown here is derived from an EMBL/GenBank/DDBJ whole genome shotgun (WGS) entry which is preliminary data.</text>
</comment>
<feature type="transmembrane region" description="Helical" evidence="6">
    <location>
        <begin position="89"/>
        <end position="108"/>
    </location>
</feature>
<dbReference type="PANTHER" id="PTHR30250:SF11">
    <property type="entry name" value="O-ANTIGEN TRANSPORTER-RELATED"/>
    <property type="match status" value="1"/>
</dbReference>
<proteinExistence type="predicted"/>
<evidence type="ECO:0000256" key="2">
    <source>
        <dbReference type="ARBA" id="ARBA00022475"/>
    </source>
</evidence>
<dbReference type="Pfam" id="PF13440">
    <property type="entry name" value="Polysacc_synt_3"/>
    <property type="match status" value="1"/>
</dbReference>
<reference evidence="7 8" key="1">
    <citation type="submission" date="2019-03" db="EMBL/GenBank/DDBJ databases">
        <title>Genomic Encyclopedia of Archaeal and Bacterial Type Strains, Phase II (KMG-II): from individual species to whole genera.</title>
        <authorList>
            <person name="Goeker M."/>
        </authorList>
    </citation>
    <scope>NUCLEOTIDE SEQUENCE [LARGE SCALE GENOMIC DNA]</scope>
    <source>
        <strain evidence="7 8">DSM 15388</strain>
    </source>
</reference>